<protein>
    <recommendedName>
        <fullName evidence="1">Serine hydrolase domain-containing protein</fullName>
    </recommendedName>
</protein>
<keyword evidence="3" id="KW-1185">Reference proteome</keyword>
<proteinExistence type="predicted"/>
<organism evidence="2 3">
    <name type="scientific">Apatococcus lobatus</name>
    <dbReference type="NCBI Taxonomy" id="904363"/>
    <lineage>
        <taxon>Eukaryota</taxon>
        <taxon>Viridiplantae</taxon>
        <taxon>Chlorophyta</taxon>
        <taxon>core chlorophytes</taxon>
        <taxon>Trebouxiophyceae</taxon>
        <taxon>Chlorellales</taxon>
        <taxon>Chlorellaceae</taxon>
        <taxon>Apatococcus</taxon>
    </lineage>
</organism>
<dbReference type="Gene3D" id="3.40.50.1820">
    <property type="entry name" value="alpha/beta hydrolase"/>
    <property type="match status" value="1"/>
</dbReference>
<dbReference type="PANTHER" id="PTHR22778">
    <property type="entry name" value="OVARIAN CANCER GENE-2 PROTEIN-RELATED"/>
    <property type="match status" value="1"/>
</dbReference>
<gene>
    <name evidence="2" type="ORF">WJX74_010730</name>
</gene>
<evidence type="ECO:0000313" key="3">
    <source>
        <dbReference type="Proteomes" id="UP001438707"/>
    </source>
</evidence>
<dbReference type="InterPro" id="IPR005645">
    <property type="entry name" value="FSH-like_dom"/>
</dbReference>
<sequence length="244" mass="27043">MLLLASVVPPTVVCGTTKPSSPMAKPKLRVLALHSFRTSDKIFQDQFLISGLDKTLSDLWEPVFMRAPLPASGPPPSDVAAFFPGPYFEWWNMEKDAEGRSCYLRWRESLEAVEEYIQEFGPFDGVIGFSQGSILASYLVAAQARGLILQQVPRLRFCVLFAGARAGDPDLAGAYFPRSTIPSLHIIGDTDYMSRASNDLIEAFETSQVIRHPRGHLIPALKGPELQAFRDFLRAQQDVPDSSL</sequence>
<evidence type="ECO:0000259" key="1">
    <source>
        <dbReference type="Pfam" id="PF03959"/>
    </source>
</evidence>
<dbReference type="PANTHER" id="PTHR22778:SF51">
    <property type="entry name" value="DIHYDROFOLATE REDUCTASE"/>
    <property type="match status" value="1"/>
</dbReference>
<dbReference type="Proteomes" id="UP001438707">
    <property type="component" value="Unassembled WGS sequence"/>
</dbReference>
<reference evidence="2 3" key="1">
    <citation type="journal article" date="2024" name="Nat. Commun.">
        <title>Phylogenomics reveals the evolutionary origins of lichenization in chlorophyte algae.</title>
        <authorList>
            <person name="Puginier C."/>
            <person name="Libourel C."/>
            <person name="Otte J."/>
            <person name="Skaloud P."/>
            <person name="Haon M."/>
            <person name="Grisel S."/>
            <person name="Petersen M."/>
            <person name="Berrin J.G."/>
            <person name="Delaux P.M."/>
            <person name="Dal Grande F."/>
            <person name="Keller J."/>
        </authorList>
    </citation>
    <scope>NUCLEOTIDE SEQUENCE [LARGE SCALE GENOMIC DNA]</scope>
    <source>
        <strain evidence="2 3">SAG 2145</strain>
    </source>
</reference>
<evidence type="ECO:0000313" key="2">
    <source>
        <dbReference type="EMBL" id="KAK9821899.1"/>
    </source>
</evidence>
<dbReference type="AlphaFoldDB" id="A0AAW1QKE4"/>
<dbReference type="SUPFAM" id="SSF53474">
    <property type="entry name" value="alpha/beta-Hydrolases"/>
    <property type="match status" value="1"/>
</dbReference>
<comment type="caution">
    <text evidence="2">The sequence shown here is derived from an EMBL/GenBank/DDBJ whole genome shotgun (WGS) entry which is preliminary data.</text>
</comment>
<name>A0AAW1QKE4_9CHLO</name>
<dbReference type="Pfam" id="PF03959">
    <property type="entry name" value="FSH1"/>
    <property type="match status" value="1"/>
</dbReference>
<accession>A0AAW1QKE4</accession>
<dbReference type="InterPro" id="IPR029058">
    <property type="entry name" value="AB_hydrolase_fold"/>
</dbReference>
<dbReference type="EMBL" id="JALJOS010000035">
    <property type="protein sequence ID" value="KAK9821899.1"/>
    <property type="molecule type" value="Genomic_DNA"/>
</dbReference>
<feature type="domain" description="Serine hydrolase" evidence="1">
    <location>
        <begin position="26"/>
        <end position="222"/>
    </location>
</feature>